<feature type="domain" description="Cysteine/serine-rich nuclear protein N-terminal" evidence="10">
    <location>
        <begin position="187"/>
        <end position="337"/>
    </location>
</feature>
<evidence type="ECO:0000313" key="13">
    <source>
        <dbReference type="Proteomes" id="UP000092461"/>
    </source>
</evidence>
<dbReference type="AlphaFoldDB" id="A0A1B0CX78"/>
<organism evidence="12 13">
    <name type="scientific">Lutzomyia longipalpis</name>
    <name type="common">Sand fly</name>
    <dbReference type="NCBI Taxonomy" id="7200"/>
    <lineage>
        <taxon>Eukaryota</taxon>
        <taxon>Metazoa</taxon>
        <taxon>Ecdysozoa</taxon>
        <taxon>Arthropoda</taxon>
        <taxon>Hexapoda</taxon>
        <taxon>Insecta</taxon>
        <taxon>Pterygota</taxon>
        <taxon>Neoptera</taxon>
        <taxon>Endopterygota</taxon>
        <taxon>Diptera</taxon>
        <taxon>Nematocera</taxon>
        <taxon>Psychodoidea</taxon>
        <taxon>Psychodidae</taxon>
        <taxon>Lutzomyia</taxon>
        <taxon>Lutzomyia</taxon>
    </lineage>
</organism>
<keyword evidence="4" id="KW-0805">Transcription regulation</keyword>
<dbReference type="GO" id="GO:0006915">
    <property type="term" value="P:apoptotic process"/>
    <property type="evidence" value="ECO:0007669"/>
    <property type="project" value="UniProtKB-KW"/>
</dbReference>
<comment type="subcellular location">
    <subcellularLocation>
        <location evidence="1">Nucleus</location>
    </subcellularLocation>
</comment>
<comment type="similarity">
    <text evidence="2">Belongs to the AXUD1 family.</text>
</comment>
<evidence type="ECO:0000256" key="8">
    <source>
        <dbReference type="ARBA" id="ARBA00023242"/>
    </source>
</evidence>
<evidence type="ECO:0000256" key="3">
    <source>
        <dbReference type="ARBA" id="ARBA00022703"/>
    </source>
</evidence>
<dbReference type="GO" id="GO:0005634">
    <property type="term" value="C:nucleus"/>
    <property type="evidence" value="ECO:0007669"/>
    <property type="project" value="UniProtKB-SubCell"/>
</dbReference>
<feature type="region of interest" description="Disordered" evidence="9">
    <location>
        <begin position="189"/>
        <end position="235"/>
    </location>
</feature>
<feature type="compositionally biased region" description="Acidic residues" evidence="9">
    <location>
        <begin position="208"/>
        <end position="217"/>
    </location>
</feature>
<keyword evidence="3" id="KW-0053">Apoptosis</keyword>
<dbReference type="EMBL" id="AJWK01033331">
    <property type="status" value="NOT_ANNOTATED_CDS"/>
    <property type="molecule type" value="Genomic_DNA"/>
</dbReference>
<reference evidence="13" key="1">
    <citation type="submission" date="2012-05" db="EMBL/GenBank/DDBJ databases">
        <title>Whole Genome Assembly of Lutzomyia longipalpis.</title>
        <authorList>
            <person name="Richards S."/>
            <person name="Qu C."/>
            <person name="Dillon R."/>
            <person name="Worley K."/>
            <person name="Scherer S."/>
            <person name="Batterton M."/>
            <person name="Taylor A."/>
            <person name="Hawes A."/>
            <person name="Hernandez B."/>
            <person name="Kovar C."/>
            <person name="Mandapat C."/>
            <person name="Pham C."/>
            <person name="Qu C."/>
            <person name="Jing C."/>
            <person name="Bess C."/>
            <person name="Bandaranaike D."/>
            <person name="Ngo D."/>
            <person name="Ongeri F."/>
            <person name="Arias F."/>
            <person name="Lara F."/>
            <person name="Weissenberger G."/>
            <person name="Kamau G."/>
            <person name="Han H."/>
            <person name="Shen H."/>
            <person name="Dinh H."/>
            <person name="Khalil I."/>
            <person name="Jones J."/>
            <person name="Shafer J."/>
            <person name="Jayaseelan J."/>
            <person name="Quiroz J."/>
            <person name="Blankenburg K."/>
            <person name="Nguyen L."/>
            <person name="Jackson L."/>
            <person name="Francisco L."/>
            <person name="Tang L.-Y."/>
            <person name="Pu L.-L."/>
            <person name="Perales L."/>
            <person name="Lorensuhewa L."/>
            <person name="Munidasa M."/>
            <person name="Coyle M."/>
            <person name="Taylor M."/>
            <person name="Puazo M."/>
            <person name="Firestine M."/>
            <person name="Scheel M."/>
            <person name="Javaid M."/>
            <person name="Wang M."/>
            <person name="Li M."/>
            <person name="Tabassum N."/>
            <person name="Saada N."/>
            <person name="Osuji N."/>
            <person name="Aqrawi P."/>
            <person name="Fu Q."/>
            <person name="Thornton R."/>
            <person name="Raj R."/>
            <person name="Goodspeed R."/>
            <person name="Mata R."/>
            <person name="Najjar R."/>
            <person name="Gubbala S."/>
            <person name="Lee S."/>
            <person name="Denson S."/>
            <person name="Patil S."/>
            <person name="Macmil S."/>
            <person name="Qi S."/>
            <person name="Matskevitch T."/>
            <person name="Palculict T."/>
            <person name="Mathew T."/>
            <person name="Vee V."/>
            <person name="Velamala V."/>
            <person name="Korchina V."/>
            <person name="Cai W."/>
            <person name="Liu W."/>
            <person name="Dai W."/>
            <person name="Zou X."/>
            <person name="Zhu Y."/>
            <person name="Zhang Y."/>
            <person name="Wu Y.-Q."/>
            <person name="Xin Y."/>
            <person name="Nazarath L."/>
            <person name="Kovar C."/>
            <person name="Han Y."/>
            <person name="Muzny D."/>
            <person name="Gibbs R."/>
        </authorList>
    </citation>
    <scope>NUCLEOTIDE SEQUENCE [LARGE SCALE GENOMIC DNA]</scope>
    <source>
        <strain evidence="13">Jacobina</strain>
    </source>
</reference>
<feature type="compositionally biased region" description="Polar residues" evidence="9">
    <location>
        <begin position="221"/>
        <end position="235"/>
    </location>
</feature>
<dbReference type="PRINTS" id="PR02031">
    <property type="entry name" value="CYSSERRICHNP"/>
</dbReference>
<dbReference type="VEuPathDB" id="VectorBase:LLOJ009614"/>
<keyword evidence="7" id="KW-0804">Transcription</keyword>
<dbReference type="EnsemblMetazoa" id="LLOJ009614-RA">
    <property type="protein sequence ID" value="LLOJ009614-PA"/>
    <property type="gene ID" value="LLOJ009614"/>
</dbReference>
<evidence type="ECO:0000256" key="6">
    <source>
        <dbReference type="ARBA" id="ARBA00023159"/>
    </source>
</evidence>
<keyword evidence="8" id="KW-0539">Nucleus</keyword>
<dbReference type="PANTHER" id="PTHR13580:SF9">
    <property type="entry name" value="AXIN1 UP-REGULATED 1, ISOFORM A"/>
    <property type="match status" value="1"/>
</dbReference>
<evidence type="ECO:0000256" key="5">
    <source>
        <dbReference type="ARBA" id="ARBA00023125"/>
    </source>
</evidence>
<dbReference type="Pfam" id="PF16019">
    <property type="entry name" value="CSRNP_N"/>
    <property type="match status" value="1"/>
</dbReference>
<dbReference type="GO" id="GO:0000981">
    <property type="term" value="F:DNA-binding transcription factor activity, RNA polymerase II-specific"/>
    <property type="evidence" value="ECO:0007669"/>
    <property type="project" value="TreeGrafter"/>
</dbReference>
<dbReference type="InterPro" id="IPR023260">
    <property type="entry name" value="Cys/Ser-rich_nuc_prot"/>
</dbReference>
<keyword evidence="13" id="KW-1185">Reference proteome</keyword>
<evidence type="ECO:0000313" key="11">
    <source>
        <dbReference type="EMBL" id="MBC1170973.1"/>
    </source>
</evidence>
<name>A0A1B0CX78_LUTLO</name>
<keyword evidence="5" id="KW-0238">DNA-binding</keyword>
<evidence type="ECO:0000256" key="9">
    <source>
        <dbReference type="SAM" id="MobiDB-lite"/>
    </source>
</evidence>
<evidence type="ECO:0000313" key="12">
    <source>
        <dbReference type="EnsemblMetazoa" id="LLOJ009614-PA"/>
    </source>
</evidence>
<feature type="compositionally biased region" description="Low complexity" evidence="9">
    <location>
        <begin position="124"/>
        <end position="137"/>
    </location>
</feature>
<dbReference type="VEuPathDB" id="VectorBase:LLONM1_004462"/>
<reference evidence="12" key="3">
    <citation type="submission" date="2020-05" db="UniProtKB">
        <authorList>
            <consortium name="EnsemblMetazoa"/>
        </authorList>
    </citation>
    <scope>IDENTIFICATION</scope>
    <source>
        <strain evidence="12">Jacobina</strain>
    </source>
</reference>
<dbReference type="GO" id="GO:0043565">
    <property type="term" value="F:sequence-specific DNA binding"/>
    <property type="evidence" value="ECO:0007669"/>
    <property type="project" value="TreeGrafter"/>
</dbReference>
<reference evidence="11" key="2">
    <citation type="journal article" date="2020" name="BMC">
        <title>Leishmania infection induces a limited differential gene expression in the sand fly midgut.</title>
        <authorList>
            <person name="Coutinho-Abreu I.V."/>
            <person name="Serafim T.D."/>
            <person name="Meneses C."/>
            <person name="Kamhawi S."/>
            <person name="Oliveira F."/>
            <person name="Valenzuela J.G."/>
        </authorList>
    </citation>
    <scope>NUCLEOTIDE SEQUENCE</scope>
    <source>
        <strain evidence="11">Jacobina</strain>
        <tissue evidence="11">Midgut</tissue>
    </source>
</reference>
<accession>A0A1B0CX78</accession>
<evidence type="ECO:0000256" key="4">
    <source>
        <dbReference type="ARBA" id="ARBA00023015"/>
    </source>
</evidence>
<evidence type="ECO:0000256" key="1">
    <source>
        <dbReference type="ARBA" id="ARBA00004123"/>
    </source>
</evidence>
<feature type="region of interest" description="Disordered" evidence="9">
    <location>
        <begin position="94"/>
        <end position="162"/>
    </location>
</feature>
<keyword evidence="6" id="KW-0010">Activator</keyword>
<dbReference type="InterPro" id="IPR031972">
    <property type="entry name" value="CSRNP_N"/>
</dbReference>
<evidence type="ECO:0000256" key="7">
    <source>
        <dbReference type="ARBA" id="ARBA00023163"/>
    </source>
</evidence>
<dbReference type="PANTHER" id="PTHR13580">
    <property type="entry name" value="TGF-BETA INDUCED APOPTOSIS PROTEIN"/>
    <property type="match status" value="1"/>
</dbReference>
<dbReference type="Proteomes" id="UP000092461">
    <property type="component" value="Unassembled WGS sequence"/>
</dbReference>
<evidence type="ECO:0000259" key="10">
    <source>
        <dbReference type="Pfam" id="PF16019"/>
    </source>
</evidence>
<dbReference type="EMBL" id="AJWK01033332">
    <property type="status" value="NOT_ANNOTATED_CDS"/>
    <property type="molecule type" value="Genomic_DNA"/>
</dbReference>
<feature type="compositionally biased region" description="Basic and acidic residues" evidence="9">
    <location>
        <begin position="101"/>
        <end position="123"/>
    </location>
</feature>
<dbReference type="EMBL" id="GITU01002270">
    <property type="protein sequence ID" value="MBC1170973.1"/>
    <property type="molecule type" value="Transcribed_RNA"/>
</dbReference>
<evidence type="ECO:0000256" key="2">
    <source>
        <dbReference type="ARBA" id="ARBA00008548"/>
    </source>
</evidence>
<sequence length="452" mass="50412">MLKPIKSLLMYLQNTSGVFGTSMDESEDETPIETEKVISYDAECEDPLSDPLALDESSQMPEEIVTEEQTEAQEEGNILFVDIDVIRKAGSVEETTSVVVEQEKSTARAHGEDTEDGEARSEGSDSGLGLESSSTTGVPPAVRPQRSAIKRRSSVTTDEPKRCRRSIHFENVTVYYFPPDTGIHAAEQRRMQRQQRLQELNPRQSSSDDTDSEDEVSENSASELDTESNGFLQPVTTKQRRALLKAAGVRKIETSEKEECRYIRSSRELCGCSCRGYCDPDTCSCSQSGIKCQVDRPNFPCGCTHDGCANSHGRIEFNPSRVRTHFIHTIMRLELERKEMALTDENPSVGATHTTETDALGDEQQYSLAPLLPSPVPLAESLDLQYAAFRDSIGDYPEEQQLYNLDRTPAHRVPMPCYTPNYLPEPEYPPCSTPSHSRIWPGPLVVEYIAGR</sequence>
<dbReference type="EMBL" id="AJWK01033333">
    <property type="status" value="NOT_ANNOTATED_CDS"/>
    <property type="molecule type" value="Genomic_DNA"/>
</dbReference>
<protein>
    <submittedName>
        <fullName evidence="11">Putative cysteine/serine-rich nuclear protein 1</fullName>
    </submittedName>
</protein>
<proteinExistence type="inferred from homology"/>